<dbReference type="AlphaFoldDB" id="A0A3M7PSJ6"/>
<accession>A0A3M7PSJ6</accession>
<evidence type="ECO:0000313" key="1">
    <source>
        <dbReference type="EMBL" id="RNA01954.1"/>
    </source>
</evidence>
<comment type="caution">
    <text evidence="1">The sequence shown here is derived from an EMBL/GenBank/DDBJ whole genome shotgun (WGS) entry which is preliminary data.</text>
</comment>
<organism evidence="1 2">
    <name type="scientific">Brachionus plicatilis</name>
    <name type="common">Marine rotifer</name>
    <name type="synonym">Brachionus muelleri</name>
    <dbReference type="NCBI Taxonomy" id="10195"/>
    <lineage>
        <taxon>Eukaryota</taxon>
        <taxon>Metazoa</taxon>
        <taxon>Spiralia</taxon>
        <taxon>Gnathifera</taxon>
        <taxon>Rotifera</taxon>
        <taxon>Eurotatoria</taxon>
        <taxon>Monogononta</taxon>
        <taxon>Pseudotrocha</taxon>
        <taxon>Ploima</taxon>
        <taxon>Brachionidae</taxon>
        <taxon>Brachionus</taxon>
    </lineage>
</organism>
<protein>
    <submittedName>
        <fullName evidence="1">Uncharacterized protein</fullName>
    </submittedName>
</protein>
<dbReference type="EMBL" id="REGN01009096">
    <property type="protein sequence ID" value="RNA01954.1"/>
    <property type="molecule type" value="Genomic_DNA"/>
</dbReference>
<proteinExistence type="predicted"/>
<reference evidence="1 2" key="1">
    <citation type="journal article" date="2018" name="Sci. Rep.">
        <title>Genomic signatures of local adaptation to the degree of environmental predictability in rotifers.</title>
        <authorList>
            <person name="Franch-Gras L."/>
            <person name="Hahn C."/>
            <person name="Garcia-Roger E.M."/>
            <person name="Carmona M.J."/>
            <person name="Serra M."/>
            <person name="Gomez A."/>
        </authorList>
    </citation>
    <scope>NUCLEOTIDE SEQUENCE [LARGE SCALE GENOMIC DNA]</scope>
    <source>
        <strain evidence="1">HYR1</strain>
    </source>
</reference>
<name>A0A3M7PSJ6_BRAPC</name>
<gene>
    <name evidence="1" type="ORF">BpHYR1_033498</name>
</gene>
<evidence type="ECO:0000313" key="2">
    <source>
        <dbReference type="Proteomes" id="UP000276133"/>
    </source>
</evidence>
<dbReference type="Proteomes" id="UP000276133">
    <property type="component" value="Unassembled WGS sequence"/>
</dbReference>
<keyword evidence="2" id="KW-1185">Reference proteome</keyword>
<sequence length="67" mass="8136">MNRTISARKVAFHSNFLEMWIKKKKNEYKATNQPNYKYDSDEDSLNEKTLTFREKCKLIFNFKILKV</sequence>